<protein>
    <submittedName>
        <fullName evidence="1">Uncharacterized protein</fullName>
    </submittedName>
</protein>
<evidence type="ECO:0000313" key="1">
    <source>
        <dbReference type="EMBL" id="GEB50445.1"/>
    </source>
</evidence>
<dbReference type="AlphaFoldDB" id="A0A4Y3QYE9"/>
<reference evidence="1 2" key="1">
    <citation type="submission" date="2019-06" db="EMBL/GenBank/DDBJ databases">
        <title>Whole genome shotgun sequence of Streptomyces cacaoi subsp. cacaoi NBRC 12748.</title>
        <authorList>
            <person name="Hosoyama A."/>
            <person name="Uohara A."/>
            <person name="Ohji S."/>
            <person name="Ichikawa N."/>
        </authorList>
    </citation>
    <scope>NUCLEOTIDE SEQUENCE [LARGE SCALE GENOMIC DNA]</scope>
    <source>
        <strain evidence="1 2">NBRC 12748</strain>
    </source>
</reference>
<dbReference type="Proteomes" id="UP000319210">
    <property type="component" value="Unassembled WGS sequence"/>
</dbReference>
<organism evidence="1 2">
    <name type="scientific">Streptomyces cacaoi</name>
    <dbReference type="NCBI Taxonomy" id="1898"/>
    <lineage>
        <taxon>Bacteria</taxon>
        <taxon>Bacillati</taxon>
        <taxon>Actinomycetota</taxon>
        <taxon>Actinomycetes</taxon>
        <taxon>Kitasatosporales</taxon>
        <taxon>Streptomycetaceae</taxon>
        <taxon>Streptomyces</taxon>
    </lineage>
</organism>
<keyword evidence="2" id="KW-1185">Reference proteome</keyword>
<evidence type="ECO:0000313" key="2">
    <source>
        <dbReference type="Proteomes" id="UP000319210"/>
    </source>
</evidence>
<dbReference type="EMBL" id="BJMM01000012">
    <property type="protein sequence ID" value="GEB50445.1"/>
    <property type="molecule type" value="Genomic_DNA"/>
</dbReference>
<accession>A0A4Y3QYE9</accession>
<name>A0A4Y3QYE9_STRCI</name>
<sequence>MTPVLPDAEGIVLEALRAYLPELGGRPVTHVIAMPNDWGRLFPLVMARKSAGSAVDPRYLDSSVFTVHAFASDRREASLLARSVRQALYTAAQAQFAATEYGGYLSHFREVTGPMYSAGDTNLNHPDIYRFVASYLLNTRPS</sequence>
<comment type="caution">
    <text evidence="1">The sequence shown here is derived from an EMBL/GenBank/DDBJ whole genome shotgun (WGS) entry which is preliminary data.</text>
</comment>
<dbReference type="RefSeq" id="WP_086814163.1">
    <property type="nucleotide sequence ID" value="NZ_BJMM01000012.1"/>
</dbReference>
<dbReference type="OrthoDB" id="3536000at2"/>
<proteinExistence type="predicted"/>
<gene>
    <name evidence="1" type="ORF">SCA03_29960</name>
</gene>